<dbReference type="SMART" id="SM00829">
    <property type="entry name" value="PKS_ER"/>
    <property type="match status" value="1"/>
</dbReference>
<dbReference type="EMBL" id="SMBT01000002">
    <property type="protein sequence ID" value="TCU89407.1"/>
    <property type="molecule type" value="Genomic_DNA"/>
</dbReference>
<dbReference type="Proteomes" id="UP000295794">
    <property type="component" value="Unassembled WGS sequence"/>
</dbReference>
<dbReference type="Gene3D" id="3.90.180.10">
    <property type="entry name" value="Medium-chain alcohol dehydrogenases, catalytic domain"/>
    <property type="match status" value="1"/>
</dbReference>
<evidence type="ECO:0000313" key="2">
    <source>
        <dbReference type="EMBL" id="STQ90777.1"/>
    </source>
</evidence>
<dbReference type="InterPro" id="IPR011032">
    <property type="entry name" value="GroES-like_sf"/>
</dbReference>
<protein>
    <submittedName>
        <fullName evidence="2">Beta-ketoacyl-acyl-carrier-protein synthase I</fullName>
        <ecNumber evidence="2">2.3.1.41</ecNumber>
    </submittedName>
    <submittedName>
        <fullName evidence="3">NADPH:quinone reductase-like Zn-dependent oxidoreductase</fullName>
    </submittedName>
</protein>
<organism evidence="2 4">
    <name type="scientific">Iodobacter fluviatilis</name>
    <dbReference type="NCBI Taxonomy" id="537"/>
    <lineage>
        <taxon>Bacteria</taxon>
        <taxon>Pseudomonadati</taxon>
        <taxon>Pseudomonadota</taxon>
        <taxon>Betaproteobacteria</taxon>
        <taxon>Neisseriales</taxon>
        <taxon>Chitinibacteraceae</taxon>
        <taxon>Iodobacter</taxon>
    </lineage>
</organism>
<dbReference type="SUPFAM" id="SSF51735">
    <property type="entry name" value="NAD(P)-binding Rossmann-fold domains"/>
    <property type="match status" value="1"/>
</dbReference>
<evidence type="ECO:0000313" key="4">
    <source>
        <dbReference type="Proteomes" id="UP000255108"/>
    </source>
</evidence>
<dbReference type="Pfam" id="PF08240">
    <property type="entry name" value="ADH_N"/>
    <property type="match status" value="1"/>
</dbReference>
<dbReference type="CDD" id="cd08276">
    <property type="entry name" value="MDR7"/>
    <property type="match status" value="1"/>
</dbReference>
<dbReference type="PANTHER" id="PTHR45033">
    <property type="match status" value="1"/>
</dbReference>
<dbReference type="OrthoDB" id="9787435at2"/>
<dbReference type="Pfam" id="PF00107">
    <property type="entry name" value="ADH_zinc_N"/>
    <property type="match status" value="1"/>
</dbReference>
<dbReference type="RefSeq" id="WP_115227052.1">
    <property type="nucleotide sequence ID" value="NZ_CAWOLO010000002.1"/>
</dbReference>
<dbReference type="Proteomes" id="UP000255108">
    <property type="component" value="Unassembled WGS sequence"/>
</dbReference>
<evidence type="ECO:0000259" key="1">
    <source>
        <dbReference type="SMART" id="SM00829"/>
    </source>
</evidence>
<reference evidence="3 5" key="2">
    <citation type="submission" date="2019-03" db="EMBL/GenBank/DDBJ databases">
        <title>Genomic Encyclopedia of Type Strains, Phase IV (KMG-IV): sequencing the most valuable type-strain genomes for metagenomic binning, comparative biology and taxonomic classification.</title>
        <authorList>
            <person name="Goeker M."/>
        </authorList>
    </citation>
    <scope>NUCLEOTIDE SEQUENCE [LARGE SCALE GENOMIC DNA]</scope>
    <source>
        <strain evidence="3 5">DSM 3764</strain>
    </source>
</reference>
<dbReference type="GO" id="GO:0004315">
    <property type="term" value="F:3-oxoacyl-[acyl-carrier-protein] synthase activity"/>
    <property type="evidence" value="ECO:0007669"/>
    <property type="project" value="UniProtKB-EC"/>
</dbReference>
<dbReference type="SUPFAM" id="SSF50129">
    <property type="entry name" value="GroES-like"/>
    <property type="match status" value="1"/>
</dbReference>
<keyword evidence="5" id="KW-1185">Reference proteome</keyword>
<dbReference type="EC" id="2.3.1.41" evidence="2"/>
<dbReference type="Gene3D" id="3.40.50.720">
    <property type="entry name" value="NAD(P)-binding Rossmann-like Domain"/>
    <property type="match status" value="1"/>
</dbReference>
<gene>
    <name evidence="2" type="primary">ppsC_1</name>
    <name evidence="3" type="ORF">EV682_102319</name>
    <name evidence="2" type="ORF">NCTC11159_01844</name>
</gene>
<feature type="domain" description="Enoyl reductase (ER)" evidence="1">
    <location>
        <begin position="18"/>
        <end position="343"/>
    </location>
</feature>
<dbReference type="PANTHER" id="PTHR45033:SF2">
    <property type="entry name" value="ZINC-TYPE ALCOHOL DEHYDROGENASE-LIKE PROTEIN C1773.06C"/>
    <property type="match status" value="1"/>
</dbReference>
<dbReference type="InterPro" id="IPR036291">
    <property type="entry name" value="NAD(P)-bd_dom_sf"/>
</dbReference>
<evidence type="ECO:0000313" key="3">
    <source>
        <dbReference type="EMBL" id="TCU89407.1"/>
    </source>
</evidence>
<evidence type="ECO:0000313" key="5">
    <source>
        <dbReference type="Proteomes" id="UP000295794"/>
    </source>
</evidence>
<dbReference type="EMBL" id="UGHR01000001">
    <property type="protein sequence ID" value="STQ90777.1"/>
    <property type="molecule type" value="Genomic_DNA"/>
</dbReference>
<name>A0A377Q7H3_9NEIS</name>
<accession>A0A377Q7H3</accession>
<dbReference type="InterPro" id="IPR052711">
    <property type="entry name" value="Zinc_ADH-like"/>
</dbReference>
<dbReference type="InterPro" id="IPR020843">
    <property type="entry name" value="ER"/>
</dbReference>
<reference evidence="2 4" key="1">
    <citation type="submission" date="2018-06" db="EMBL/GenBank/DDBJ databases">
        <authorList>
            <consortium name="Pathogen Informatics"/>
            <person name="Doyle S."/>
        </authorList>
    </citation>
    <scope>NUCLEOTIDE SEQUENCE [LARGE SCALE GENOMIC DNA]</scope>
    <source>
        <strain evidence="2 4">NCTC11159</strain>
    </source>
</reference>
<dbReference type="AlphaFoldDB" id="A0A377Q7H3"/>
<keyword evidence="2" id="KW-0012">Acyltransferase</keyword>
<dbReference type="InterPro" id="IPR013149">
    <property type="entry name" value="ADH-like_C"/>
</dbReference>
<dbReference type="InterPro" id="IPR013154">
    <property type="entry name" value="ADH-like_N"/>
</dbReference>
<sequence length="347" mass="36693">MKLPEQIHFQRYQLQPLGEVMALEQIQTHIGALAADEVLIKVAAASLNYRDLIILRNVGKGSVAGQIPLSDAAGTVVAAGESVSEWPIGARVATGFFSTWQTGKYQPQHHLAGALGGAQTAGVLAQYIVAKANAIVEVPAHLSLQQAATLPCAAVTAWQALFDRGQLAEGETVLIQGTGGVALFALQLAVAQGARVIITSSSDEKLAKAHALGAWQTINYRKQPDWDQAVLELTAGTGADQILELGGPDTFSRSISAVAGGGHIHQIGVLSGFAPSPNLLPLQLQNATIHGTLVGSLAHFKALNHFISQHKIEPIIDRSFSFNQAQAAFDYLASAQHFGKIIINFEL</sequence>
<dbReference type="GO" id="GO:0016491">
    <property type="term" value="F:oxidoreductase activity"/>
    <property type="evidence" value="ECO:0007669"/>
    <property type="project" value="InterPro"/>
</dbReference>
<keyword evidence="2" id="KW-0808">Transferase</keyword>
<proteinExistence type="predicted"/>